<keyword evidence="1" id="KW-1133">Transmembrane helix</keyword>
<dbReference type="Proteomes" id="UP001320209">
    <property type="component" value="Chromosome"/>
</dbReference>
<keyword evidence="1" id="KW-0812">Transmembrane</keyword>
<dbReference type="InterPro" id="IPR045584">
    <property type="entry name" value="Pilin-like"/>
</dbReference>
<keyword evidence="3" id="KW-1185">Reference proteome</keyword>
<dbReference type="EMBL" id="AP025225">
    <property type="protein sequence ID" value="BDB96524.1"/>
    <property type="molecule type" value="Genomic_DNA"/>
</dbReference>
<proteinExistence type="predicted"/>
<reference evidence="2" key="1">
    <citation type="submission" date="2021-10" db="EMBL/GenBank/DDBJ databases">
        <title>Genome Sequence of The Candidatus Hydrogeosomobacter endosymbioticus, an Intracellular Bacterial Symbiont of the Anaerobic Ciliate GW7.</title>
        <authorList>
            <person name="Shiohama Y."/>
            <person name="Shinzato N."/>
        </authorList>
    </citation>
    <scope>NUCLEOTIDE SEQUENCE [LARGE SCALE GENOMIC DNA]</scope>
    <source>
        <strain evidence="2">200920</strain>
    </source>
</reference>
<feature type="transmembrane region" description="Helical" evidence="1">
    <location>
        <begin position="6"/>
        <end position="26"/>
    </location>
</feature>
<organism evidence="2 3">
    <name type="scientific">Candidatus Hydrogenosomobacter endosymbioticus</name>
    <dbReference type="NCBI Taxonomy" id="2558174"/>
    <lineage>
        <taxon>Bacteria</taxon>
        <taxon>Pseudomonadati</taxon>
        <taxon>Pseudomonadota</taxon>
        <taxon>Alphaproteobacteria</taxon>
        <taxon>Holosporales</taxon>
        <taxon>Holosporaceae</taxon>
        <taxon>Candidatus Hydrogenosomobacter</taxon>
    </lineage>
</organism>
<dbReference type="SUPFAM" id="SSF54523">
    <property type="entry name" value="Pili subunits"/>
    <property type="match status" value="1"/>
</dbReference>
<gene>
    <name evidence="2" type="ORF">HYD_6570</name>
</gene>
<protein>
    <recommendedName>
        <fullName evidence="4">Prepilin-type N-terminal cleavage/methylation domain-containing protein</fullName>
    </recommendedName>
</protein>
<evidence type="ECO:0000313" key="2">
    <source>
        <dbReference type="EMBL" id="BDB96524.1"/>
    </source>
</evidence>
<sequence>MCDSGISLIETIIVLVIVGIFLGCAFKGMEFIEQARLQKVVTQIESYMAAVNAFKETYGYLPGDFPNAKSTWNKSDVEDGDGDGIIGGALFEKGKDASLFWSHLSCAGFIQGVDKKTDGIVYPSSALGGCFSVKYNPAEGMEGHWLVLGQESKGGAEGGLLTPAEAKFIEKKFGSADAMSGSFQVRKGSGVDIEFVKNGQYDTSIKKKICVIYVFLSN</sequence>
<keyword evidence="1" id="KW-0472">Membrane</keyword>
<accession>A0ABN6L3N2</accession>
<evidence type="ECO:0008006" key="4">
    <source>
        <dbReference type="Google" id="ProtNLM"/>
    </source>
</evidence>
<evidence type="ECO:0000256" key="1">
    <source>
        <dbReference type="SAM" id="Phobius"/>
    </source>
</evidence>
<evidence type="ECO:0000313" key="3">
    <source>
        <dbReference type="Proteomes" id="UP001320209"/>
    </source>
</evidence>
<name>A0ABN6L3N2_9PROT</name>
<dbReference type="RefSeq" id="WP_236864943.1">
    <property type="nucleotide sequence ID" value="NZ_AP025225.1"/>
</dbReference>